<evidence type="ECO:0000313" key="2">
    <source>
        <dbReference type="EMBL" id="KAA6404209.1"/>
    </source>
</evidence>
<name>A0A5J4XCG2_9EUKA</name>
<feature type="compositionally biased region" description="Low complexity" evidence="1">
    <location>
        <begin position="406"/>
        <end position="421"/>
    </location>
</feature>
<feature type="region of interest" description="Disordered" evidence="1">
    <location>
        <begin position="331"/>
        <end position="426"/>
    </location>
</feature>
<reference evidence="2 3" key="1">
    <citation type="submission" date="2019-03" db="EMBL/GenBank/DDBJ databases">
        <title>Single cell metagenomics reveals metabolic interactions within the superorganism composed of flagellate Streblomastix strix and complex community of Bacteroidetes bacteria on its surface.</title>
        <authorList>
            <person name="Treitli S.C."/>
            <person name="Kolisko M."/>
            <person name="Husnik F."/>
            <person name="Keeling P."/>
            <person name="Hampl V."/>
        </authorList>
    </citation>
    <scope>NUCLEOTIDE SEQUENCE [LARGE SCALE GENOMIC DNA]</scope>
    <source>
        <strain evidence="2">ST1C</strain>
    </source>
</reference>
<feature type="compositionally biased region" description="Polar residues" evidence="1">
    <location>
        <begin position="335"/>
        <end position="347"/>
    </location>
</feature>
<feature type="region of interest" description="Disordered" evidence="1">
    <location>
        <begin position="172"/>
        <end position="306"/>
    </location>
</feature>
<feature type="compositionally biased region" description="Polar residues" evidence="1">
    <location>
        <begin position="107"/>
        <end position="121"/>
    </location>
</feature>
<feature type="compositionally biased region" description="Low complexity" evidence="1">
    <location>
        <begin position="446"/>
        <end position="460"/>
    </location>
</feature>
<feature type="compositionally biased region" description="Low complexity" evidence="1">
    <location>
        <begin position="144"/>
        <end position="157"/>
    </location>
</feature>
<feature type="compositionally biased region" description="Basic and acidic residues" evidence="1">
    <location>
        <begin position="247"/>
        <end position="265"/>
    </location>
</feature>
<gene>
    <name evidence="2" type="ORF">EZS28_000271</name>
</gene>
<dbReference type="EMBL" id="SNRW01000020">
    <property type="protein sequence ID" value="KAA6404209.1"/>
    <property type="molecule type" value="Genomic_DNA"/>
</dbReference>
<feature type="compositionally biased region" description="Acidic residues" evidence="1">
    <location>
        <begin position="217"/>
        <end position="246"/>
    </location>
</feature>
<organism evidence="2 3">
    <name type="scientific">Streblomastix strix</name>
    <dbReference type="NCBI Taxonomy" id="222440"/>
    <lineage>
        <taxon>Eukaryota</taxon>
        <taxon>Metamonada</taxon>
        <taxon>Preaxostyla</taxon>
        <taxon>Oxymonadida</taxon>
        <taxon>Streblomastigidae</taxon>
        <taxon>Streblomastix</taxon>
    </lineage>
</organism>
<comment type="caution">
    <text evidence="2">The sequence shown here is derived from an EMBL/GenBank/DDBJ whole genome shotgun (WGS) entry which is preliminary data.</text>
</comment>
<feature type="region of interest" description="Disordered" evidence="1">
    <location>
        <begin position="446"/>
        <end position="511"/>
    </location>
</feature>
<accession>A0A5J4XCG2</accession>
<dbReference type="AlphaFoldDB" id="A0A5J4XCG2"/>
<evidence type="ECO:0000313" key="3">
    <source>
        <dbReference type="Proteomes" id="UP000324800"/>
    </source>
</evidence>
<sequence>MIVRPEYLVNALIVRQTFSHTPLKIMLKIAGIAQTNAPFATNEFILKTAQTATSASKSAENLVDFIRAVAHGNFFGSTADGRIYSDPTTAAKAATSARIDSSRSKLDQNYSSNFDQNQSSYHVDLTEDSSDDDNYNGISSKNEQTSSSASTKAKQTSASKVSLANQILNQHSIQKSNSRVTPPITVQTVGNPPRITSTSSSSSSSSALPKPKPFIFAEEDEDYSDDDNIQIDNDEEQEEQNDDNDDDKQMKMDIDVIRDEEKNNEQSEIQNETNQLLQQRRRRIRQQQQNRRNREPDRKIFLTRDPAEYETSYQSFLDNAVVHRPKNMQIHIQPKQDTNSRSSTKQEQTSKQHTSDNIIDITSESNITSSNSNSSNTHEPSRSSLSSILSRDPKPFAKPPTTAQMNTNNNNNNTQQSSSNSRSDLNTEMNQNSLFAQLISLQQQVEQGNQTQSQSQQLPPLKKEEQLLLQQLRQPRRQRKNEESLPEPIIKSVPTSAKSPQIVVEVPEPLQ</sequence>
<evidence type="ECO:0000256" key="1">
    <source>
        <dbReference type="SAM" id="MobiDB-lite"/>
    </source>
</evidence>
<dbReference type="Proteomes" id="UP000324800">
    <property type="component" value="Unassembled WGS sequence"/>
</dbReference>
<feature type="region of interest" description="Disordered" evidence="1">
    <location>
        <begin position="95"/>
        <end position="157"/>
    </location>
</feature>
<feature type="compositionally biased region" description="Low complexity" evidence="1">
    <location>
        <begin position="196"/>
        <end position="206"/>
    </location>
</feature>
<feature type="compositionally biased region" description="Basic and acidic residues" evidence="1">
    <location>
        <begin position="292"/>
        <end position="306"/>
    </location>
</feature>
<feature type="compositionally biased region" description="Low complexity" evidence="1">
    <location>
        <begin position="355"/>
        <end position="390"/>
    </location>
</feature>
<protein>
    <submittedName>
        <fullName evidence="2">Uncharacterized protein</fullName>
    </submittedName>
</protein>
<feature type="compositionally biased region" description="Polar residues" evidence="1">
    <location>
        <begin position="172"/>
        <end position="190"/>
    </location>
</feature>
<proteinExistence type="predicted"/>